<dbReference type="EMBL" id="MFLK01000045">
    <property type="protein sequence ID" value="OGG65481.1"/>
    <property type="molecule type" value="Genomic_DNA"/>
</dbReference>
<evidence type="ECO:0000313" key="3">
    <source>
        <dbReference type="Proteomes" id="UP000177652"/>
    </source>
</evidence>
<dbReference type="PANTHER" id="PTHR34322:SF2">
    <property type="entry name" value="TRANSPOSASE IS200-LIKE DOMAIN-CONTAINING PROTEIN"/>
    <property type="match status" value="1"/>
</dbReference>
<evidence type="ECO:0000259" key="1">
    <source>
        <dbReference type="SMART" id="SM01321"/>
    </source>
</evidence>
<sequence length="219" mass="26081">MELYHVLNRGVEKRNIFLDDRDRFRFVHGLGLFNTSTPANNTTYLIEQDHNDIVSRYEGKRLVNLHGWCLMRNHYHLLLSERVENGISMFIRKLNIGYAKYFNKRYDRSGYLFQGRTKKIHVNSEAYFLHIINYVHFNPLDYLQKGRDWRSRAIQNPAHAHDWLMKYRWSSYSDYCGQKNFPSILTTDLFGETPARFKKHISDYSGTGHSELPVQLLLE</sequence>
<dbReference type="STRING" id="1798497.A3D71_00990"/>
<dbReference type="AlphaFoldDB" id="A0A1F6DVM6"/>
<organism evidence="2 3">
    <name type="scientific">Candidatus Kaiserbacteria bacterium RIFCSPHIGHO2_02_FULL_55_20</name>
    <dbReference type="NCBI Taxonomy" id="1798497"/>
    <lineage>
        <taxon>Bacteria</taxon>
        <taxon>Candidatus Kaiseribacteriota</taxon>
    </lineage>
</organism>
<dbReference type="Proteomes" id="UP000177652">
    <property type="component" value="Unassembled WGS sequence"/>
</dbReference>
<comment type="caution">
    <text evidence="2">The sequence shown here is derived from an EMBL/GenBank/DDBJ whole genome shotgun (WGS) entry which is preliminary data.</text>
</comment>
<dbReference type="SUPFAM" id="SSF143422">
    <property type="entry name" value="Transposase IS200-like"/>
    <property type="match status" value="1"/>
</dbReference>
<dbReference type="GO" id="GO:0003677">
    <property type="term" value="F:DNA binding"/>
    <property type="evidence" value="ECO:0007669"/>
    <property type="project" value="InterPro"/>
</dbReference>
<dbReference type="InterPro" id="IPR002686">
    <property type="entry name" value="Transposase_17"/>
</dbReference>
<dbReference type="SMART" id="SM01321">
    <property type="entry name" value="Y1_Tnp"/>
    <property type="match status" value="1"/>
</dbReference>
<dbReference type="GO" id="GO:0006313">
    <property type="term" value="P:DNA transposition"/>
    <property type="evidence" value="ECO:0007669"/>
    <property type="project" value="InterPro"/>
</dbReference>
<reference evidence="2 3" key="1">
    <citation type="journal article" date="2016" name="Nat. Commun.">
        <title>Thousands of microbial genomes shed light on interconnected biogeochemical processes in an aquifer system.</title>
        <authorList>
            <person name="Anantharaman K."/>
            <person name="Brown C.T."/>
            <person name="Hug L.A."/>
            <person name="Sharon I."/>
            <person name="Castelle C.J."/>
            <person name="Probst A.J."/>
            <person name="Thomas B.C."/>
            <person name="Singh A."/>
            <person name="Wilkins M.J."/>
            <person name="Karaoz U."/>
            <person name="Brodie E.L."/>
            <person name="Williams K.H."/>
            <person name="Hubbard S.S."/>
            <person name="Banfield J.F."/>
        </authorList>
    </citation>
    <scope>NUCLEOTIDE SEQUENCE [LARGE SCALE GENOMIC DNA]</scope>
</reference>
<evidence type="ECO:0000313" key="2">
    <source>
        <dbReference type="EMBL" id="OGG65481.1"/>
    </source>
</evidence>
<name>A0A1F6DVM6_9BACT</name>
<protein>
    <recommendedName>
        <fullName evidence="1">Transposase IS200-like domain-containing protein</fullName>
    </recommendedName>
</protein>
<dbReference type="Pfam" id="PF01797">
    <property type="entry name" value="Y1_Tnp"/>
    <property type="match status" value="1"/>
</dbReference>
<feature type="domain" description="Transposase IS200-like" evidence="1">
    <location>
        <begin position="1"/>
        <end position="138"/>
    </location>
</feature>
<dbReference type="PANTHER" id="PTHR34322">
    <property type="entry name" value="TRANSPOSASE, Y1_TNP DOMAIN-CONTAINING"/>
    <property type="match status" value="1"/>
</dbReference>
<dbReference type="InterPro" id="IPR036515">
    <property type="entry name" value="Transposase_17_sf"/>
</dbReference>
<proteinExistence type="predicted"/>
<gene>
    <name evidence="2" type="ORF">A3D71_00990</name>
</gene>
<accession>A0A1F6DVM6</accession>
<dbReference type="GO" id="GO:0004803">
    <property type="term" value="F:transposase activity"/>
    <property type="evidence" value="ECO:0007669"/>
    <property type="project" value="InterPro"/>
</dbReference>
<dbReference type="Gene3D" id="3.30.70.1290">
    <property type="entry name" value="Transposase IS200-like"/>
    <property type="match status" value="1"/>
</dbReference>